<proteinExistence type="predicted"/>
<dbReference type="AlphaFoldDB" id="A0A388T9V0"/>
<dbReference type="PROSITE" id="PS52029">
    <property type="entry name" value="LD_TPASE"/>
    <property type="match status" value="1"/>
</dbReference>
<dbReference type="GO" id="GO:0008360">
    <property type="term" value="P:regulation of cell shape"/>
    <property type="evidence" value="ECO:0007669"/>
    <property type="project" value="UniProtKB-UniRule"/>
</dbReference>
<sequence>MRKILVLLLLCAVGLAFELADLYYRQKFSGDVVVIHKQKKYLTLHKSGAAYRYPIATGRNTGDKQAVGDRRTPEGIFRIVSIEPSETWAFDFDDGLGPITGAYGPWFLRFNGKWDGIGIHGTHDETTIGLDDTHGCIRLRNADLRELKDRVTLNYPVIVLP</sequence>
<name>A0A388T9V0_TERA1</name>
<dbReference type="Gene3D" id="2.40.440.10">
    <property type="entry name" value="L,D-transpeptidase catalytic domain-like"/>
    <property type="match status" value="1"/>
</dbReference>
<evidence type="ECO:0000259" key="7">
    <source>
        <dbReference type="PROSITE" id="PS52029"/>
    </source>
</evidence>
<evidence type="ECO:0000256" key="4">
    <source>
        <dbReference type="ARBA" id="ARBA00022984"/>
    </source>
</evidence>
<protein>
    <submittedName>
        <fullName evidence="8">Transpeptidase ErfK/YbiS/YcfS/YnhG family protein</fullName>
    </submittedName>
</protein>
<organism evidence="8 9">
    <name type="scientific">Termititenax aidoneus</name>
    <dbReference type="NCBI Taxonomy" id="2218524"/>
    <lineage>
        <taxon>Bacteria</taxon>
        <taxon>Bacillati</taxon>
        <taxon>Candidatus Margulisiibacteriota</taxon>
        <taxon>Candidatus Termititenacia</taxon>
        <taxon>Candidatus Termititenacales</taxon>
        <taxon>Candidatus Termititenacaceae</taxon>
        <taxon>Candidatus Termititenax</taxon>
    </lineage>
</organism>
<evidence type="ECO:0000313" key="9">
    <source>
        <dbReference type="Proteomes" id="UP000269352"/>
    </source>
</evidence>
<dbReference type="InterPro" id="IPR005490">
    <property type="entry name" value="LD_TPept_cat_dom"/>
</dbReference>
<keyword evidence="2" id="KW-0808">Transferase</keyword>
<dbReference type="GO" id="GO:0071555">
    <property type="term" value="P:cell wall organization"/>
    <property type="evidence" value="ECO:0007669"/>
    <property type="project" value="UniProtKB-UniRule"/>
</dbReference>
<evidence type="ECO:0000313" key="8">
    <source>
        <dbReference type="EMBL" id="GBR73426.1"/>
    </source>
</evidence>
<comment type="pathway">
    <text evidence="1 6">Cell wall biogenesis; peptidoglycan biosynthesis.</text>
</comment>
<evidence type="ECO:0000256" key="5">
    <source>
        <dbReference type="ARBA" id="ARBA00023316"/>
    </source>
</evidence>
<dbReference type="InterPro" id="IPR050979">
    <property type="entry name" value="LD-transpeptidase"/>
</dbReference>
<reference evidence="8 9" key="1">
    <citation type="journal article" date="2019" name="ISME J.">
        <title>Genome analyses of uncultured TG2/ZB3 bacteria in 'Margulisbacteria' specifically attached to ectosymbiotic spirochetes of protists in the termite gut.</title>
        <authorList>
            <person name="Utami Y.D."/>
            <person name="Kuwahara H."/>
            <person name="Igai K."/>
            <person name="Murakami T."/>
            <person name="Sugaya K."/>
            <person name="Morikawa T."/>
            <person name="Nagura Y."/>
            <person name="Yuki M."/>
            <person name="Deevong P."/>
            <person name="Inoue T."/>
            <person name="Kihara K."/>
            <person name="Lo N."/>
            <person name="Yamada A."/>
            <person name="Ohkuma M."/>
            <person name="Hongoh Y."/>
        </authorList>
    </citation>
    <scope>NUCLEOTIDE SEQUENCE [LARGE SCALE GENOMIC DNA]</scope>
    <source>
        <strain evidence="8">NkOx7-01</strain>
    </source>
</reference>
<dbReference type="InterPro" id="IPR038063">
    <property type="entry name" value="Transpep_catalytic_dom"/>
</dbReference>
<dbReference type="PANTHER" id="PTHR30582">
    <property type="entry name" value="L,D-TRANSPEPTIDASE"/>
    <property type="match status" value="1"/>
</dbReference>
<feature type="active site" description="Proton donor/acceptor" evidence="6">
    <location>
        <position position="120"/>
    </location>
</feature>
<dbReference type="EMBL" id="BGZN01000011">
    <property type="protein sequence ID" value="GBR73426.1"/>
    <property type="molecule type" value="Genomic_DNA"/>
</dbReference>
<dbReference type="Pfam" id="PF03734">
    <property type="entry name" value="YkuD"/>
    <property type="match status" value="1"/>
</dbReference>
<keyword evidence="4 6" id="KW-0573">Peptidoglycan synthesis</keyword>
<keyword evidence="3 6" id="KW-0133">Cell shape</keyword>
<keyword evidence="5 6" id="KW-0961">Cell wall biogenesis/degradation</keyword>
<evidence type="ECO:0000256" key="6">
    <source>
        <dbReference type="PROSITE-ProRule" id="PRU01373"/>
    </source>
</evidence>
<keyword evidence="9" id="KW-1185">Reference proteome</keyword>
<dbReference type="SUPFAM" id="SSF141523">
    <property type="entry name" value="L,D-transpeptidase catalytic domain-like"/>
    <property type="match status" value="1"/>
</dbReference>
<evidence type="ECO:0000256" key="3">
    <source>
        <dbReference type="ARBA" id="ARBA00022960"/>
    </source>
</evidence>
<dbReference type="GO" id="GO:0018104">
    <property type="term" value="P:peptidoglycan-protein cross-linking"/>
    <property type="evidence" value="ECO:0007669"/>
    <property type="project" value="TreeGrafter"/>
</dbReference>
<comment type="caution">
    <text evidence="8">The sequence shown here is derived from an EMBL/GenBank/DDBJ whole genome shotgun (WGS) entry which is preliminary data.</text>
</comment>
<gene>
    <name evidence="8" type="ORF">NO1_0813</name>
</gene>
<dbReference type="GO" id="GO:0016740">
    <property type="term" value="F:transferase activity"/>
    <property type="evidence" value="ECO:0007669"/>
    <property type="project" value="UniProtKB-KW"/>
</dbReference>
<dbReference type="Proteomes" id="UP000269352">
    <property type="component" value="Unassembled WGS sequence"/>
</dbReference>
<dbReference type="CDD" id="cd16913">
    <property type="entry name" value="YkuD_like"/>
    <property type="match status" value="1"/>
</dbReference>
<dbReference type="GO" id="GO:0071972">
    <property type="term" value="F:peptidoglycan L,D-transpeptidase activity"/>
    <property type="evidence" value="ECO:0007669"/>
    <property type="project" value="TreeGrafter"/>
</dbReference>
<accession>A0A388T9V0</accession>
<dbReference type="GO" id="GO:0005576">
    <property type="term" value="C:extracellular region"/>
    <property type="evidence" value="ECO:0007669"/>
    <property type="project" value="TreeGrafter"/>
</dbReference>
<evidence type="ECO:0000256" key="2">
    <source>
        <dbReference type="ARBA" id="ARBA00022679"/>
    </source>
</evidence>
<dbReference type="UniPathway" id="UPA00219"/>
<feature type="active site" description="Nucleophile" evidence="6">
    <location>
        <position position="136"/>
    </location>
</feature>
<evidence type="ECO:0000256" key="1">
    <source>
        <dbReference type="ARBA" id="ARBA00004752"/>
    </source>
</evidence>
<feature type="domain" description="L,D-TPase catalytic" evidence="7">
    <location>
        <begin position="31"/>
        <end position="160"/>
    </location>
</feature>